<dbReference type="EMBL" id="QXTG01000001">
    <property type="protein sequence ID" value="RIX29997.1"/>
    <property type="molecule type" value="Genomic_DNA"/>
</dbReference>
<organism evidence="2 3">
    <name type="scientific">Amnibacterium setariae</name>
    <dbReference type="NCBI Taxonomy" id="2306585"/>
    <lineage>
        <taxon>Bacteria</taxon>
        <taxon>Bacillati</taxon>
        <taxon>Actinomycetota</taxon>
        <taxon>Actinomycetes</taxon>
        <taxon>Micrococcales</taxon>
        <taxon>Microbacteriaceae</taxon>
        <taxon>Amnibacterium</taxon>
    </lineage>
</organism>
<dbReference type="PANTHER" id="PTHR33164">
    <property type="entry name" value="TRANSCRIPTIONAL REGULATOR, MARR FAMILY"/>
    <property type="match status" value="1"/>
</dbReference>
<dbReference type="RefSeq" id="WP_119480360.1">
    <property type="nucleotide sequence ID" value="NZ_QXTG01000001.1"/>
</dbReference>
<feature type="domain" description="HTH marR-type" evidence="1">
    <location>
        <begin position="11"/>
        <end position="143"/>
    </location>
</feature>
<comment type="caution">
    <text evidence="2">The sequence shown here is derived from an EMBL/GenBank/DDBJ whole genome shotgun (WGS) entry which is preliminary data.</text>
</comment>
<dbReference type="SUPFAM" id="SSF46785">
    <property type="entry name" value="Winged helix' DNA-binding domain"/>
    <property type="match status" value="1"/>
</dbReference>
<reference evidence="3" key="1">
    <citation type="submission" date="2018-09" db="EMBL/GenBank/DDBJ databases">
        <authorList>
            <person name="Kim I."/>
        </authorList>
    </citation>
    <scope>NUCLEOTIDE SEQUENCE [LARGE SCALE GENOMIC DNA]</scope>
    <source>
        <strain evidence="3">DD4a</strain>
    </source>
</reference>
<dbReference type="InterPro" id="IPR039422">
    <property type="entry name" value="MarR/SlyA-like"/>
</dbReference>
<dbReference type="InterPro" id="IPR036390">
    <property type="entry name" value="WH_DNA-bd_sf"/>
</dbReference>
<accession>A0A3A1U3I3</accession>
<sequence length="147" mass="15520">MSQAGPAVDLDTSVGYRLKQATAVLHAAMEDVLRPLGLSITQYSTLELLAQRPGMSSAGLARGAFVTRQSMSLVLQGLESGGLVVKQERPSVGRVLPVELTAAGRERLAAASAAVRSVEDRMRSGFDDGDARRLAALLDRCVEGLRG</sequence>
<dbReference type="PROSITE" id="PS50995">
    <property type="entry name" value="HTH_MARR_2"/>
    <property type="match status" value="1"/>
</dbReference>
<evidence type="ECO:0000313" key="3">
    <source>
        <dbReference type="Proteomes" id="UP000265742"/>
    </source>
</evidence>
<name>A0A3A1U3I3_9MICO</name>
<dbReference type="OrthoDB" id="3177763at2"/>
<dbReference type="GO" id="GO:0003700">
    <property type="term" value="F:DNA-binding transcription factor activity"/>
    <property type="evidence" value="ECO:0007669"/>
    <property type="project" value="InterPro"/>
</dbReference>
<gene>
    <name evidence="2" type="ORF">D1781_00530</name>
</gene>
<dbReference type="SMART" id="SM00347">
    <property type="entry name" value="HTH_MARR"/>
    <property type="match status" value="1"/>
</dbReference>
<dbReference type="InterPro" id="IPR000835">
    <property type="entry name" value="HTH_MarR-typ"/>
</dbReference>
<dbReference type="PANTHER" id="PTHR33164:SF43">
    <property type="entry name" value="HTH-TYPE TRANSCRIPTIONAL REPRESSOR YETL"/>
    <property type="match status" value="1"/>
</dbReference>
<dbReference type="InterPro" id="IPR036388">
    <property type="entry name" value="WH-like_DNA-bd_sf"/>
</dbReference>
<evidence type="ECO:0000313" key="2">
    <source>
        <dbReference type="EMBL" id="RIX29997.1"/>
    </source>
</evidence>
<dbReference type="Proteomes" id="UP000265742">
    <property type="component" value="Unassembled WGS sequence"/>
</dbReference>
<dbReference type="AlphaFoldDB" id="A0A3A1U3I3"/>
<keyword evidence="3" id="KW-1185">Reference proteome</keyword>
<dbReference type="Gene3D" id="1.10.10.10">
    <property type="entry name" value="Winged helix-like DNA-binding domain superfamily/Winged helix DNA-binding domain"/>
    <property type="match status" value="1"/>
</dbReference>
<proteinExistence type="predicted"/>
<dbReference type="GO" id="GO:0006950">
    <property type="term" value="P:response to stress"/>
    <property type="evidence" value="ECO:0007669"/>
    <property type="project" value="TreeGrafter"/>
</dbReference>
<dbReference type="Pfam" id="PF12802">
    <property type="entry name" value="MarR_2"/>
    <property type="match status" value="1"/>
</dbReference>
<evidence type="ECO:0000259" key="1">
    <source>
        <dbReference type="PROSITE" id="PS50995"/>
    </source>
</evidence>
<protein>
    <submittedName>
        <fullName evidence="2">MarR family transcriptional regulator</fullName>
    </submittedName>
</protein>